<sequence length="254" mass="29183">MLKTLTVSLEVLRMFTKEKPTWGGRELATKLNENHTKIYRILETFEKHKFLYKDPETKKYSLGIAVWEMGNNLTENLHIDSLIHPILENLSEVTKESVFLTILDGDEGLTLDAIEARTTVRFSVSIGSRTPLYAGASYRAILANMPEEFIEQYLQRDLKKYTDKTMTDQETLKKELYRIQQNGFAVSEGEYTEDVVAVAIPVFSSQKIVGSLTVSGPKYRINDEDINHFVQELRKAKKELQNVFEKYGFHFGVS</sequence>
<keyword evidence="3" id="KW-0804">Transcription</keyword>
<organism evidence="6 7">
    <name type="scientific">Oceanobacillus jeddahense</name>
    <dbReference type="NCBI Taxonomy" id="1462527"/>
    <lineage>
        <taxon>Bacteria</taxon>
        <taxon>Bacillati</taxon>
        <taxon>Bacillota</taxon>
        <taxon>Bacilli</taxon>
        <taxon>Bacillales</taxon>
        <taxon>Bacillaceae</taxon>
        <taxon>Oceanobacillus</taxon>
    </lineage>
</organism>
<feature type="domain" description="HTH iclR-type" evidence="4">
    <location>
        <begin position="2"/>
        <end position="64"/>
    </location>
</feature>
<dbReference type="PROSITE" id="PS51077">
    <property type="entry name" value="HTH_ICLR"/>
    <property type="match status" value="1"/>
</dbReference>
<dbReference type="PANTHER" id="PTHR30136:SF24">
    <property type="entry name" value="HTH-TYPE TRANSCRIPTIONAL REPRESSOR ALLR"/>
    <property type="match status" value="1"/>
</dbReference>
<dbReference type="Proteomes" id="UP001059773">
    <property type="component" value="Chromosome"/>
</dbReference>
<dbReference type="SUPFAM" id="SSF55781">
    <property type="entry name" value="GAF domain-like"/>
    <property type="match status" value="1"/>
</dbReference>
<evidence type="ECO:0000256" key="2">
    <source>
        <dbReference type="ARBA" id="ARBA00023125"/>
    </source>
</evidence>
<dbReference type="InterPro" id="IPR005471">
    <property type="entry name" value="Tscrpt_reg_IclR_N"/>
</dbReference>
<dbReference type="PROSITE" id="PS51078">
    <property type="entry name" value="ICLR_ED"/>
    <property type="match status" value="1"/>
</dbReference>
<evidence type="ECO:0000313" key="6">
    <source>
        <dbReference type="EMBL" id="UUI04406.1"/>
    </source>
</evidence>
<feature type="domain" description="IclR-ED" evidence="5">
    <location>
        <begin position="65"/>
        <end position="246"/>
    </location>
</feature>
<dbReference type="RefSeq" id="WP_040984159.1">
    <property type="nucleotide sequence ID" value="NZ_CABKTI010000006.1"/>
</dbReference>
<gene>
    <name evidence="6" type="ORF">NP439_07055</name>
</gene>
<evidence type="ECO:0000259" key="4">
    <source>
        <dbReference type="PROSITE" id="PS51077"/>
    </source>
</evidence>
<dbReference type="EMBL" id="CP101914">
    <property type="protein sequence ID" value="UUI04406.1"/>
    <property type="molecule type" value="Genomic_DNA"/>
</dbReference>
<dbReference type="Gene3D" id="1.10.10.10">
    <property type="entry name" value="Winged helix-like DNA-binding domain superfamily/Winged helix DNA-binding domain"/>
    <property type="match status" value="1"/>
</dbReference>
<name>A0ABY5JZC3_9BACI</name>
<keyword evidence="7" id="KW-1185">Reference proteome</keyword>
<evidence type="ECO:0000259" key="5">
    <source>
        <dbReference type="PROSITE" id="PS51078"/>
    </source>
</evidence>
<dbReference type="Pfam" id="PF09339">
    <property type="entry name" value="HTH_IclR"/>
    <property type="match status" value="1"/>
</dbReference>
<keyword evidence="1" id="KW-0805">Transcription regulation</keyword>
<protein>
    <submittedName>
        <fullName evidence="6">IclR family transcriptional regulator</fullName>
    </submittedName>
</protein>
<reference evidence="6" key="1">
    <citation type="submission" date="2022-07" db="EMBL/GenBank/DDBJ databases">
        <title>FELIX.</title>
        <authorList>
            <person name="Wan K.H."/>
            <person name="Park S."/>
            <person name="Lawrence Q."/>
            <person name="Eichenberger J.P."/>
            <person name="Booth B.W."/>
            <person name="Piaggio A.J."/>
            <person name="Chandler J.C."/>
            <person name="Franklin A.B."/>
            <person name="Celniker S.E."/>
        </authorList>
    </citation>
    <scope>NUCLEOTIDE SEQUENCE</scope>
    <source>
        <strain evidence="6">QA-1986 374</strain>
    </source>
</reference>
<dbReference type="InterPro" id="IPR036388">
    <property type="entry name" value="WH-like_DNA-bd_sf"/>
</dbReference>
<dbReference type="SMART" id="SM00346">
    <property type="entry name" value="HTH_ICLR"/>
    <property type="match status" value="1"/>
</dbReference>
<evidence type="ECO:0000256" key="3">
    <source>
        <dbReference type="ARBA" id="ARBA00023163"/>
    </source>
</evidence>
<dbReference type="InterPro" id="IPR050707">
    <property type="entry name" value="HTH_MetabolicPath_Reg"/>
</dbReference>
<dbReference type="Gene3D" id="3.30.450.40">
    <property type="match status" value="1"/>
</dbReference>
<keyword evidence="2" id="KW-0238">DNA-binding</keyword>
<evidence type="ECO:0000256" key="1">
    <source>
        <dbReference type="ARBA" id="ARBA00023015"/>
    </source>
</evidence>
<dbReference type="InterPro" id="IPR036390">
    <property type="entry name" value="WH_DNA-bd_sf"/>
</dbReference>
<dbReference type="PANTHER" id="PTHR30136">
    <property type="entry name" value="HELIX-TURN-HELIX TRANSCRIPTIONAL REGULATOR, ICLR FAMILY"/>
    <property type="match status" value="1"/>
</dbReference>
<dbReference type="InterPro" id="IPR029016">
    <property type="entry name" value="GAF-like_dom_sf"/>
</dbReference>
<evidence type="ECO:0000313" key="7">
    <source>
        <dbReference type="Proteomes" id="UP001059773"/>
    </source>
</evidence>
<proteinExistence type="predicted"/>
<dbReference type="InterPro" id="IPR014757">
    <property type="entry name" value="Tscrpt_reg_IclR_C"/>
</dbReference>
<dbReference type="SUPFAM" id="SSF46785">
    <property type="entry name" value="Winged helix' DNA-binding domain"/>
    <property type="match status" value="1"/>
</dbReference>
<dbReference type="Pfam" id="PF01614">
    <property type="entry name" value="IclR_C"/>
    <property type="match status" value="1"/>
</dbReference>
<accession>A0ABY5JZC3</accession>